<feature type="compositionally biased region" description="Low complexity" evidence="1">
    <location>
        <begin position="854"/>
        <end position="866"/>
    </location>
</feature>
<protein>
    <recommendedName>
        <fullName evidence="3">F-box domain-containing protein</fullName>
    </recommendedName>
</protein>
<feature type="compositionally biased region" description="Low complexity" evidence="1">
    <location>
        <begin position="708"/>
        <end position="727"/>
    </location>
</feature>
<dbReference type="EMBL" id="CDMZ01003997">
    <property type="protein sequence ID" value="CEM48333.1"/>
    <property type="molecule type" value="Genomic_DNA"/>
</dbReference>
<dbReference type="InterPro" id="IPR055336">
    <property type="entry name" value="At4g00755-like"/>
</dbReference>
<feature type="region of interest" description="Disordered" evidence="1">
    <location>
        <begin position="654"/>
        <end position="781"/>
    </location>
</feature>
<gene>
    <name evidence="2" type="ORF">Cvel_8783</name>
</gene>
<feature type="region of interest" description="Disordered" evidence="1">
    <location>
        <begin position="284"/>
        <end position="318"/>
    </location>
</feature>
<evidence type="ECO:0000313" key="2">
    <source>
        <dbReference type="EMBL" id="CEM48333.1"/>
    </source>
</evidence>
<feature type="region of interest" description="Disordered" evidence="1">
    <location>
        <begin position="537"/>
        <end position="566"/>
    </location>
</feature>
<dbReference type="VEuPathDB" id="CryptoDB:Cvel_8783"/>
<feature type="compositionally biased region" description="Acidic residues" evidence="1">
    <location>
        <begin position="869"/>
        <end position="879"/>
    </location>
</feature>
<accession>A0A0G4HV51</accession>
<dbReference type="AlphaFoldDB" id="A0A0G4HV51"/>
<dbReference type="PANTHER" id="PTHR39741:SF2">
    <property type="entry name" value="F-BOX DOMAIN-CONTAINING PROTEIN"/>
    <property type="match status" value="1"/>
</dbReference>
<reference evidence="2" key="1">
    <citation type="submission" date="2014-11" db="EMBL/GenBank/DDBJ databases">
        <authorList>
            <person name="Otto D Thomas"/>
            <person name="Naeem Raeece"/>
        </authorList>
    </citation>
    <scope>NUCLEOTIDE SEQUENCE</scope>
</reference>
<dbReference type="PANTHER" id="PTHR39741">
    <property type="entry name" value="F-BOX DOMAIN CONTAINING PROTEIN, EXPRESSED"/>
    <property type="match status" value="1"/>
</dbReference>
<evidence type="ECO:0000256" key="1">
    <source>
        <dbReference type="SAM" id="MobiDB-lite"/>
    </source>
</evidence>
<feature type="compositionally biased region" description="Basic and acidic residues" evidence="1">
    <location>
        <begin position="686"/>
        <end position="695"/>
    </location>
</feature>
<sequence>MGDDGEEPVGLMEFSDQILGDVLLFCDVSSAVSLMSASKELHSLWCEDVGFSWLSEALGSSGFFPFNPKHVSAVIQDAELVEAVCAEGDPRGGGGRGKTKKMMQLLSDLAAFGQTEEVTEGFSVLTACVNELASSTDHIQQKASQTLTSGYLFWSSTGNLEPQKNEEALVFKLDGPDCVVTSASVWFYKATHFPGAPVFAPLALKVEVGPEPDLYSWESEWMDVRFSDGRQDFPIAPLLAVGGFMKLRFRGSRSLQYTDCRFYTCVRQVRAYGIPLSEDKLKAREKGEYRERDKKSSSSSTSSSSSSTSRAKRELQTRRLESLRTTVRKVAAARREKAEIAFASRRSLQQSQQAAAVQGDGEGGQTQAEPRVRVVGGGEGWRDFALRSRAVGLLSASRAWLRLSEASVLRCESLCALTTGVCLQEGKGRREWGPLALWRVGEGAGTLLVGTPGQTFKGRGGVVSSQLVYVCPPLFFLTEREAADTVGEVVRLWEGRDVRGFKAPADDVQKSLQGPQARAARAIRWLGIKRYEETVEEAKTHEAPVASSSSSQSESEDGEKKKEGALLGPLRYEPSKIEDEFLWHAQAARVAFRQAFHARLEASVCDAAPSVEGPEFDEQALFGGVPGEGPVVAEVNGMIILRGLGVFQPRNAPPAAAAEGGNRRQARGTRAGDRRANFERIAAQARQEREERERLAASGGGRQTAAQQADAEGEVGVVETEEATTATQGGGQAAAPADLPEETAGAQAAAAAAASAAPAGGGDGGAAAPREEVRELPAEETGTPYSCRAFVWEGSVRWNQEAARLIEASRVFEGWEPADTVWGDVSPGADGCGVLRDRLMSASSSMGGRKENTSSAAAGSSSAPNAVEEKEEDNEEEKEGEIWIPPEPLALMLLREGAREARKQEEAMRSASERRLPPHHLEAPRLSPSDVILAIRYLASPGSPFRKSPQLGHQMRQIFSLHKFNFAVASELMACRGVNEQIDQLLAACALSTFREAHPTYVDKAAVCMFLAGTVPDLAHILTSYPKEDQLHFFEAASEWINSLQPESRRGKFTRALQNLKQMCTSRGGDSLDAGDIEAAISHGAPRPDFKKAAVDRGDTQWSDMRKLASLAPLESLYPLFKFEFRHVTLDQTC</sequence>
<feature type="region of interest" description="Disordered" evidence="1">
    <location>
        <begin position="843"/>
        <end position="880"/>
    </location>
</feature>
<organism evidence="2">
    <name type="scientific">Chromera velia CCMP2878</name>
    <dbReference type="NCBI Taxonomy" id="1169474"/>
    <lineage>
        <taxon>Eukaryota</taxon>
        <taxon>Sar</taxon>
        <taxon>Alveolata</taxon>
        <taxon>Colpodellida</taxon>
        <taxon>Chromeraceae</taxon>
        <taxon>Chromera</taxon>
    </lineage>
</organism>
<feature type="compositionally biased region" description="Low complexity" evidence="1">
    <location>
        <begin position="297"/>
        <end position="309"/>
    </location>
</feature>
<name>A0A0G4HV51_9ALVE</name>
<evidence type="ECO:0008006" key="3">
    <source>
        <dbReference type="Google" id="ProtNLM"/>
    </source>
</evidence>
<feature type="compositionally biased region" description="Basic and acidic residues" evidence="1">
    <location>
        <begin position="284"/>
        <end position="296"/>
    </location>
</feature>
<feature type="compositionally biased region" description="Low complexity" evidence="1">
    <location>
        <begin position="744"/>
        <end position="758"/>
    </location>
</feature>
<proteinExistence type="predicted"/>